<dbReference type="SMART" id="SM00530">
    <property type="entry name" value="HTH_XRE"/>
    <property type="match status" value="1"/>
</dbReference>
<dbReference type="EMBL" id="CP025299">
    <property type="protein sequence ID" value="AUG29484.1"/>
    <property type="molecule type" value="Genomic_DNA"/>
</dbReference>
<evidence type="ECO:0000313" key="4">
    <source>
        <dbReference type="Proteomes" id="UP000233276"/>
    </source>
</evidence>
<dbReference type="CDD" id="cd00093">
    <property type="entry name" value="HTH_XRE"/>
    <property type="match status" value="1"/>
</dbReference>
<dbReference type="KEGG" id="mhos:CXR34_08410"/>
<protein>
    <recommendedName>
        <fullName evidence="2">HTH cro/C1-type domain-containing protein</fullName>
    </recommendedName>
</protein>
<proteinExistence type="predicted"/>
<name>A0A2K9DUD9_9MICO</name>
<accession>A0A2K9DUD9</accession>
<feature type="domain" description="HTH cro/C1-type" evidence="2">
    <location>
        <begin position="35"/>
        <end position="89"/>
    </location>
</feature>
<reference evidence="3 4" key="1">
    <citation type="submission" date="2017-12" db="EMBL/GenBank/DDBJ databases">
        <title>Isolation and characterization of estrogens degradatiion strain Microbacterium hominis SJTG1.</title>
        <authorList>
            <person name="Xiong W."/>
            <person name="Yin C."/>
            <person name="Zheng D."/>
            <person name="Liang R."/>
        </authorList>
    </citation>
    <scope>NUCLEOTIDE SEQUENCE [LARGE SCALE GENOMIC DNA]</scope>
    <source>
        <strain evidence="3 4">SJTG1</strain>
    </source>
</reference>
<feature type="region of interest" description="Disordered" evidence="1">
    <location>
        <begin position="1"/>
        <end position="25"/>
    </location>
</feature>
<dbReference type="InterPro" id="IPR010982">
    <property type="entry name" value="Lambda_DNA-bd_dom_sf"/>
</dbReference>
<dbReference type="GO" id="GO:0003677">
    <property type="term" value="F:DNA binding"/>
    <property type="evidence" value="ECO:0007669"/>
    <property type="project" value="InterPro"/>
</dbReference>
<evidence type="ECO:0000259" key="2">
    <source>
        <dbReference type="PROSITE" id="PS50943"/>
    </source>
</evidence>
<evidence type="ECO:0000256" key="1">
    <source>
        <dbReference type="SAM" id="MobiDB-lite"/>
    </source>
</evidence>
<gene>
    <name evidence="3" type="ORF">CXR34_08410</name>
</gene>
<feature type="compositionally biased region" description="Polar residues" evidence="1">
    <location>
        <begin position="1"/>
        <end position="12"/>
    </location>
</feature>
<dbReference type="Proteomes" id="UP000233276">
    <property type="component" value="Chromosome"/>
</dbReference>
<dbReference type="Pfam" id="PF01381">
    <property type="entry name" value="HTH_3"/>
    <property type="match status" value="1"/>
</dbReference>
<evidence type="ECO:0000313" key="3">
    <source>
        <dbReference type="EMBL" id="AUG29484.1"/>
    </source>
</evidence>
<dbReference type="AlphaFoldDB" id="A0A2K9DUD9"/>
<dbReference type="PROSITE" id="PS50943">
    <property type="entry name" value="HTH_CROC1"/>
    <property type="match status" value="1"/>
</dbReference>
<organism evidence="3 4">
    <name type="scientific">Microbacterium hominis</name>
    <dbReference type="NCBI Taxonomy" id="162426"/>
    <lineage>
        <taxon>Bacteria</taxon>
        <taxon>Bacillati</taxon>
        <taxon>Actinomycetota</taxon>
        <taxon>Actinomycetes</taxon>
        <taxon>Micrococcales</taxon>
        <taxon>Microbacteriaceae</taxon>
        <taxon>Microbacterium</taxon>
    </lineage>
</organism>
<dbReference type="SUPFAM" id="SSF47413">
    <property type="entry name" value="lambda repressor-like DNA-binding domains"/>
    <property type="match status" value="1"/>
</dbReference>
<sequence>MSRASSYSQAVAGSSGGTLDSAFDVGDRRGIGRVIADARKQRGVSQRELEETSSVPQGKISRIERGVTYPTIREIDHLATALKLKVHVVILDDD</sequence>
<dbReference type="Gene3D" id="1.10.260.40">
    <property type="entry name" value="lambda repressor-like DNA-binding domains"/>
    <property type="match status" value="1"/>
</dbReference>
<dbReference type="InterPro" id="IPR001387">
    <property type="entry name" value="Cro/C1-type_HTH"/>
</dbReference>